<protein>
    <submittedName>
        <fullName evidence="7">Glucuronoxylan 4-O-methyltransferase 1-like</fullName>
    </submittedName>
</protein>
<dbReference type="InterPro" id="IPR029063">
    <property type="entry name" value="SAM-dependent_MTases_sf"/>
</dbReference>
<keyword evidence="8" id="KW-1185">Reference proteome</keyword>
<reference evidence="7 8" key="1">
    <citation type="journal article" date="2018" name="Plant J.">
        <title>Genome sequences of Chlorella sorokiniana UTEX 1602 and Micractinium conductrix SAG 241.80: implications to maltose excretion by a green alga.</title>
        <authorList>
            <person name="Arriola M.B."/>
            <person name="Velmurugan N."/>
            <person name="Zhang Y."/>
            <person name="Plunkett M.H."/>
            <person name="Hondzo H."/>
            <person name="Barney B.M."/>
        </authorList>
    </citation>
    <scope>NUCLEOTIDE SEQUENCE [LARGE SCALE GENOMIC DNA]</scope>
    <source>
        <strain evidence="7 8">SAG 241.80</strain>
    </source>
</reference>
<feature type="chain" id="PRO_5015129340" evidence="6">
    <location>
        <begin position="26"/>
        <end position="404"/>
    </location>
</feature>
<dbReference type="OrthoDB" id="10266005at2759"/>
<organism evidence="7 8">
    <name type="scientific">Micractinium conductrix</name>
    <dbReference type="NCBI Taxonomy" id="554055"/>
    <lineage>
        <taxon>Eukaryota</taxon>
        <taxon>Viridiplantae</taxon>
        <taxon>Chlorophyta</taxon>
        <taxon>core chlorophytes</taxon>
        <taxon>Trebouxiophyceae</taxon>
        <taxon>Chlorellales</taxon>
        <taxon>Chlorellaceae</taxon>
        <taxon>Chlorella clade</taxon>
        <taxon>Micractinium</taxon>
    </lineage>
</organism>
<gene>
    <name evidence="7" type="ORF">C2E20_4385</name>
</gene>
<comment type="subcellular location">
    <subcellularLocation>
        <location evidence="2">Endomembrane system</location>
    </subcellularLocation>
    <subcellularLocation>
        <location evidence="1">Membrane</location>
        <topology evidence="1">Single-pass membrane protein</topology>
    </subcellularLocation>
</comment>
<evidence type="ECO:0000313" key="7">
    <source>
        <dbReference type="EMBL" id="PSC72079.1"/>
    </source>
</evidence>
<evidence type="ECO:0000256" key="5">
    <source>
        <dbReference type="ARBA" id="ARBA00023136"/>
    </source>
</evidence>
<dbReference type="GO" id="GO:0016020">
    <property type="term" value="C:membrane"/>
    <property type="evidence" value="ECO:0007669"/>
    <property type="project" value="UniProtKB-SubCell"/>
</dbReference>
<evidence type="ECO:0000256" key="2">
    <source>
        <dbReference type="ARBA" id="ARBA00004308"/>
    </source>
</evidence>
<dbReference type="InterPro" id="IPR006514">
    <property type="entry name" value="IRX15/GXM/AGM"/>
</dbReference>
<evidence type="ECO:0000256" key="6">
    <source>
        <dbReference type="SAM" id="SignalP"/>
    </source>
</evidence>
<dbReference type="PANTHER" id="PTHR31444">
    <property type="entry name" value="OS11G0490100 PROTEIN"/>
    <property type="match status" value="1"/>
</dbReference>
<dbReference type="Proteomes" id="UP000239649">
    <property type="component" value="Unassembled WGS sequence"/>
</dbReference>
<evidence type="ECO:0000313" key="8">
    <source>
        <dbReference type="Proteomes" id="UP000239649"/>
    </source>
</evidence>
<proteinExistence type="predicted"/>
<keyword evidence="3" id="KW-0812">Transmembrane</keyword>
<evidence type="ECO:0000256" key="1">
    <source>
        <dbReference type="ARBA" id="ARBA00004167"/>
    </source>
</evidence>
<keyword evidence="6" id="KW-0732">Signal</keyword>
<dbReference type="STRING" id="554055.A0A2P6VDC2"/>
<accession>A0A2P6VDC2</accession>
<name>A0A2P6VDC2_9CHLO</name>
<dbReference type="GO" id="GO:0012505">
    <property type="term" value="C:endomembrane system"/>
    <property type="evidence" value="ECO:0007669"/>
    <property type="project" value="UniProtKB-SubCell"/>
</dbReference>
<dbReference type="GO" id="GO:0032259">
    <property type="term" value="P:methylation"/>
    <property type="evidence" value="ECO:0007669"/>
    <property type="project" value="UniProtKB-KW"/>
</dbReference>
<feature type="signal peptide" evidence="6">
    <location>
        <begin position="1"/>
        <end position="25"/>
    </location>
</feature>
<dbReference type="Pfam" id="PF21729">
    <property type="entry name" value="IRX15_IRX15L_GXM"/>
    <property type="match status" value="2"/>
</dbReference>
<dbReference type="GO" id="GO:0045492">
    <property type="term" value="P:xylan biosynthetic process"/>
    <property type="evidence" value="ECO:0007669"/>
    <property type="project" value="InterPro"/>
</dbReference>
<evidence type="ECO:0000256" key="3">
    <source>
        <dbReference type="ARBA" id="ARBA00022692"/>
    </source>
</evidence>
<keyword evidence="4" id="KW-1133">Transmembrane helix</keyword>
<keyword evidence="5" id="KW-0472">Membrane</keyword>
<evidence type="ECO:0000256" key="4">
    <source>
        <dbReference type="ARBA" id="ARBA00022989"/>
    </source>
</evidence>
<sequence>MARVVANPWRTRAAVVLVLAAAALALHSLRDGSTPTEARLEAAAGNGPCRPYRKVVEKAIVQPNPPQLRKDQLLRIAGSVHAASEARGGDSGARLLVFGVGFDSGVWAAVNCKGRTVFLEHNAIWLGKATKKRDLEAYLVSYRGDVGKPEEFFAKPWLMEVPAAIEDACWDVILVDAPTGYKAGLPGRMESTFYAVSTARRCIEANEVEEVTIYLHDAQRPVEKQIIAELLTADDIKPLGELPGKHGLLSGFKNVESCQVPPSPQFNAEQAVRVQLDALAANNQPWPQHGIQTAYEWAVDVGGLDPSLYFGFPKDLYHFDHFLGMFANKLPELVNLQSYDILGNAQELPATDDSPPTWVVRARVVGGAGVAQPSAEFEFQLRRKTVGARKGALMTHMIRRVAQQ</sequence>
<comment type="caution">
    <text evidence="7">The sequence shown here is derived from an EMBL/GenBank/DDBJ whole genome shotgun (WGS) entry which is preliminary data.</text>
</comment>
<dbReference type="EMBL" id="LHPF02000011">
    <property type="protein sequence ID" value="PSC72079.1"/>
    <property type="molecule type" value="Genomic_DNA"/>
</dbReference>
<dbReference type="AlphaFoldDB" id="A0A2P6VDC2"/>
<dbReference type="Gene3D" id="3.40.50.150">
    <property type="entry name" value="Vaccinia Virus protein VP39"/>
    <property type="match status" value="1"/>
</dbReference>
<dbReference type="GO" id="GO:0008168">
    <property type="term" value="F:methyltransferase activity"/>
    <property type="evidence" value="ECO:0007669"/>
    <property type="project" value="UniProtKB-KW"/>
</dbReference>